<name>A0A7D7N754_9NEIS</name>
<reference evidence="1 2" key="1">
    <citation type="submission" date="2020-07" db="EMBL/GenBank/DDBJ databases">
        <title>Genomic diversity of species in the Neisseriaceae family.</title>
        <authorList>
            <person name="Vincent A.T."/>
            <person name="Bernet E."/>
            <person name="Veyrier F.J."/>
        </authorList>
    </citation>
    <scope>NUCLEOTIDE SEQUENCE [LARGE SCALE GENOMIC DNA]</scope>
    <source>
        <strain evidence="1 2">DSM 22244</strain>
    </source>
</reference>
<accession>A0A7D7N754</accession>
<organism evidence="1 2">
    <name type="scientific">Neisseria shayeganii</name>
    <dbReference type="NCBI Taxonomy" id="607712"/>
    <lineage>
        <taxon>Bacteria</taxon>
        <taxon>Pseudomonadati</taxon>
        <taxon>Pseudomonadota</taxon>
        <taxon>Betaproteobacteria</taxon>
        <taxon>Neisseriales</taxon>
        <taxon>Neisseriaceae</taxon>
        <taxon>Neisseria</taxon>
    </lineage>
</organism>
<protein>
    <submittedName>
        <fullName evidence="1">Uncharacterized protein</fullName>
    </submittedName>
</protein>
<dbReference type="RefSeq" id="WP_182122918.1">
    <property type="nucleotide sequence ID" value="NZ_CP059567.1"/>
</dbReference>
<dbReference type="AlphaFoldDB" id="A0A7D7N754"/>
<dbReference type="Proteomes" id="UP000514752">
    <property type="component" value="Chromosome"/>
</dbReference>
<sequence>MFGSVDEALYRAFEISSTPIVTGGYMFSGQRIGTKREMTRHDWHAQAALVLARVERQLSAEEYALIRAEYGKDLSGIIDLSLYILTRHPEIPMLACDDLVEHALTGERNLAELQNKHGLSKSTVWRHKRKVVDVLADLHLRAMLKLEADFQDCKLTNIAA</sequence>
<gene>
    <name evidence="1" type="ORF">H3L94_04990</name>
</gene>
<evidence type="ECO:0000313" key="1">
    <source>
        <dbReference type="EMBL" id="QMT41383.1"/>
    </source>
</evidence>
<dbReference type="KEGG" id="nsg:H3L94_04990"/>
<evidence type="ECO:0000313" key="2">
    <source>
        <dbReference type="Proteomes" id="UP000514752"/>
    </source>
</evidence>
<proteinExistence type="predicted"/>
<dbReference type="EMBL" id="CP059567">
    <property type="protein sequence ID" value="QMT41383.1"/>
    <property type="molecule type" value="Genomic_DNA"/>
</dbReference>